<protein>
    <submittedName>
        <fullName evidence="7">MFS sugar transporter</fullName>
    </submittedName>
</protein>
<reference evidence="7 8" key="1">
    <citation type="submission" date="2019-07" db="EMBL/GenBank/DDBJ databases">
        <title>Rhodotorula toruloides NBRC10032 genome sequencing.</title>
        <authorList>
            <person name="Shida Y."/>
            <person name="Takaku H."/>
            <person name="Ogasawara W."/>
            <person name="Mori K."/>
        </authorList>
    </citation>
    <scope>NUCLEOTIDE SEQUENCE [LARGE SCALE GENOMIC DNA]</scope>
    <source>
        <strain evidence="7 8">NBRC10032</strain>
    </source>
</reference>
<evidence type="ECO:0000256" key="4">
    <source>
        <dbReference type="ARBA" id="ARBA00023136"/>
    </source>
</evidence>
<evidence type="ECO:0000256" key="3">
    <source>
        <dbReference type="ARBA" id="ARBA00022989"/>
    </source>
</evidence>
<dbReference type="OrthoDB" id="6133115at2759"/>
<feature type="transmembrane region" description="Helical" evidence="6">
    <location>
        <begin position="26"/>
        <end position="45"/>
    </location>
</feature>
<keyword evidence="4 6" id="KW-0472">Membrane</keyword>
<dbReference type="InterPro" id="IPR036259">
    <property type="entry name" value="MFS_trans_sf"/>
</dbReference>
<keyword evidence="7" id="KW-0762">Sugar transport</keyword>
<sequence>MVNKLISIFNAYVNSIALDEIGWKYYLVYTCILSIQLVGMYFLCVETSGLTLEEISAVFDGPITATTVDAATFEAATHERKGDVPLPPPATTGGPIEK</sequence>
<dbReference type="GO" id="GO:0022857">
    <property type="term" value="F:transmembrane transporter activity"/>
    <property type="evidence" value="ECO:0007669"/>
    <property type="project" value="InterPro"/>
</dbReference>
<keyword evidence="3 6" id="KW-1133">Transmembrane helix</keyword>
<evidence type="ECO:0000313" key="7">
    <source>
        <dbReference type="EMBL" id="GEM11085.1"/>
    </source>
</evidence>
<dbReference type="EMBL" id="BJWK01000013">
    <property type="protein sequence ID" value="GEM11085.1"/>
    <property type="molecule type" value="Genomic_DNA"/>
</dbReference>
<name>A0A511KMF9_RHOTO</name>
<accession>A0A511KMF9</accession>
<keyword evidence="2 6" id="KW-0812">Transmembrane</keyword>
<comment type="caution">
    <text evidence="7">The sequence shown here is derived from an EMBL/GenBank/DDBJ whole genome shotgun (WGS) entry which is preliminary data.</text>
</comment>
<dbReference type="InterPro" id="IPR005828">
    <property type="entry name" value="MFS_sugar_transport-like"/>
</dbReference>
<feature type="region of interest" description="Disordered" evidence="5">
    <location>
        <begin position="76"/>
        <end position="98"/>
    </location>
</feature>
<organism evidence="7 8">
    <name type="scientific">Rhodotorula toruloides</name>
    <name type="common">Yeast</name>
    <name type="synonym">Rhodosporidium toruloides</name>
    <dbReference type="NCBI Taxonomy" id="5286"/>
    <lineage>
        <taxon>Eukaryota</taxon>
        <taxon>Fungi</taxon>
        <taxon>Dikarya</taxon>
        <taxon>Basidiomycota</taxon>
        <taxon>Pucciniomycotina</taxon>
        <taxon>Microbotryomycetes</taxon>
        <taxon>Sporidiobolales</taxon>
        <taxon>Sporidiobolaceae</taxon>
        <taxon>Rhodotorula</taxon>
    </lineage>
</organism>
<evidence type="ECO:0000256" key="1">
    <source>
        <dbReference type="ARBA" id="ARBA00004370"/>
    </source>
</evidence>
<gene>
    <name evidence="7" type="ORF">Rt10032_c13g5102</name>
</gene>
<evidence type="ECO:0000313" key="8">
    <source>
        <dbReference type="Proteomes" id="UP000321518"/>
    </source>
</evidence>
<proteinExistence type="predicted"/>
<comment type="subcellular location">
    <subcellularLocation>
        <location evidence="1">Membrane</location>
    </subcellularLocation>
</comment>
<dbReference type="AlphaFoldDB" id="A0A511KMF9"/>
<evidence type="ECO:0000256" key="2">
    <source>
        <dbReference type="ARBA" id="ARBA00022692"/>
    </source>
</evidence>
<dbReference type="Proteomes" id="UP000321518">
    <property type="component" value="Unassembled WGS sequence"/>
</dbReference>
<evidence type="ECO:0000256" key="5">
    <source>
        <dbReference type="SAM" id="MobiDB-lite"/>
    </source>
</evidence>
<dbReference type="GO" id="GO:0016020">
    <property type="term" value="C:membrane"/>
    <property type="evidence" value="ECO:0007669"/>
    <property type="project" value="UniProtKB-SubCell"/>
</dbReference>
<dbReference type="Pfam" id="PF00083">
    <property type="entry name" value="Sugar_tr"/>
    <property type="match status" value="1"/>
</dbReference>
<evidence type="ECO:0000256" key="6">
    <source>
        <dbReference type="SAM" id="Phobius"/>
    </source>
</evidence>
<keyword evidence="7" id="KW-0813">Transport</keyword>
<dbReference type="Gene3D" id="1.20.1250.20">
    <property type="entry name" value="MFS general substrate transporter like domains"/>
    <property type="match status" value="1"/>
</dbReference>